<dbReference type="PANTHER" id="PTHR33203">
    <property type="entry name" value="OLEOSIN"/>
    <property type="match status" value="1"/>
</dbReference>
<dbReference type="KEGG" id="smo:SELMODRAFT_18324"/>
<reference evidence="10 11" key="1">
    <citation type="journal article" date="2011" name="Science">
        <title>The Selaginella genome identifies genetic changes associated with the evolution of vascular plants.</title>
        <authorList>
            <person name="Banks J.A."/>
            <person name="Nishiyama T."/>
            <person name="Hasebe M."/>
            <person name="Bowman J.L."/>
            <person name="Gribskov M."/>
            <person name="dePamphilis C."/>
            <person name="Albert V.A."/>
            <person name="Aono N."/>
            <person name="Aoyama T."/>
            <person name="Ambrose B.A."/>
            <person name="Ashton N.W."/>
            <person name="Axtell M.J."/>
            <person name="Barker E."/>
            <person name="Barker M.S."/>
            <person name="Bennetzen J.L."/>
            <person name="Bonawitz N.D."/>
            <person name="Chapple C."/>
            <person name="Cheng C."/>
            <person name="Correa L.G."/>
            <person name="Dacre M."/>
            <person name="DeBarry J."/>
            <person name="Dreyer I."/>
            <person name="Elias M."/>
            <person name="Engstrom E.M."/>
            <person name="Estelle M."/>
            <person name="Feng L."/>
            <person name="Finet C."/>
            <person name="Floyd S.K."/>
            <person name="Frommer W.B."/>
            <person name="Fujita T."/>
            <person name="Gramzow L."/>
            <person name="Gutensohn M."/>
            <person name="Harholt J."/>
            <person name="Hattori M."/>
            <person name="Heyl A."/>
            <person name="Hirai T."/>
            <person name="Hiwatashi Y."/>
            <person name="Ishikawa M."/>
            <person name="Iwata M."/>
            <person name="Karol K.G."/>
            <person name="Koehler B."/>
            <person name="Kolukisaoglu U."/>
            <person name="Kubo M."/>
            <person name="Kurata T."/>
            <person name="Lalonde S."/>
            <person name="Li K."/>
            <person name="Li Y."/>
            <person name="Litt A."/>
            <person name="Lyons E."/>
            <person name="Manning G."/>
            <person name="Maruyama T."/>
            <person name="Michael T.P."/>
            <person name="Mikami K."/>
            <person name="Miyazaki S."/>
            <person name="Morinaga S."/>
            <person name="Murata T."/>
            <person name="Mueller-Roeber B."/>
            <person name="Nelson D.R."/>
            <person name="Obara M."/>
            <person name="Oguri Y."/>
            <person name="Olmstead R.G."/>
            <person name="Onodera N."/>
            <person name="Petersen B.L."/>
            <person name="Pils B."/>
            <person name="Prigge M."/>
            <person name="Rensing S.A."/>
            <person name="Riano-Pachon D.M."/>
            <person name="Roberts A.W."/>
            <person name="Sato Y."/>
            <person name="Scheller H.V."/>
            <person name="Schulz B."/>
            <person name="Schulz C."/>
            <person name="Shakirov E.V."/>
            <person name="Shibagaki N."/>
            <person name="Shinohara N."/>
            <person name="Shippen D.E."/>
            <person name="Soerensen I."/>
            <person name="Sotooka R."/>
            <person name="Sugimoto N."/>
            <person name="Sugita M."/>
            <person name="Sumikawa N."/>
            <person name="Tanurdzic M."/>
            <person name="Theissen G."/>
            <person name="Ulvskov P."/>
            <person name="Wakazuki S."/>
            <person name="Weng J.K."/>
            <person name="Willats W.W."/>
            <person name="Wipf D."/>
            <person name="Wolf P.G."/>
            <person name="Yang L."/>
            <person name="Zimmer A.D."/>
            <person name="Zhu Q."/>
            <person name="Mitros T."/>
            <person name="Hellsten U."/>
            <person name="Loque D."/>
            <person name="Otillar R."/>
            <person name="Salamov A."/>
            <person name="Schmutz J."/>
            <person name="Shapiro H."/>
            <person name="Lindquist E."/>
            <person name="Lucas S."/>
            <person name="Rokhsar D."/>
            <person name="Grigoriev I.V."/>
        </authorList>
    </citation>
    <scope>NUCLEOTIDE SEQUENCE [LARGE SCALE GENOMIC DNA]</scope>
</reference>
<dbReference type="InParanoid" id="D8RHK1"/>
<feature type="non-terminal residue" evidence="10">
    <location>
        <position position="1"/>
    </location>
</feature>
<evidence type="ECO:0000313" key="9">
    <source>
        <dbReference type="EMBL" id="EFJ20479.1"/>
    </source>
</evidence>
<evidence type="ECO:0000256" key="3">
    <source>
        <dbReference type="ARBA" id="ARBA00010858"/>
    </source>
</evidence>
<evidence type="ECO:0000256" key="6">
    <source>
        <dbReference type="ARBA" id="ARBA00022989"/>
    </source>
</evidence>
<evidence type="ECO:0000256" key="7">
    <source>
        <dbReference type="ARBA" id="ARBA00023136"/>
    </source>
</evidence>
<keyword evidence="6 8" id="KW-1133">Transmembrane helix</keyword>
<dbReference type="Gramene" id="EFJ20479">
    <property type="protein sequence ID" value="EFJ20479"/>
    <property type="gene ID" value="SELMODRAFT_18322"/>
</dbReference>
<dbReference type="Gramene" id="EFJ28544">
    <property type="protein sequence ID" value="EFJ28544"/>
    <property type="gene ID" value="SELMODRAFT_18324"/>
</dbReference>
<feature type="non-terminal residue" evidence="10">
    <location>
        <position position="115"/>
    </location>
</feature>
<dbReference type="GO" id="GO:0016020">
    <property type="term" value="C:membrane"/>
    <property type="evidence" value="ECO:0007669"/>
    <property type="project" value="UniProtKB-SubCell"/>
</dbReference>
<name>D8RHK1_SELML</name>
<feature type="transmembrane region" description="Helical" evidence="8">
    <location>
        <begin position="12"/>
        <end position="45"/>
    </location>
</feature>
<comment type="similarity">
    <text evidence="3">Belongs to the oleosin family.</text>
</comment>
<dbReference type="Pfam" id="PF01277">
    <property type="entry name" value="Oleosin"/>
    <property type="match status" value="1"/>
</dbReference>
<keyword evidence="5 8" id="KW-0812">Transmembrane</keyword>
<sequence length="115" mass="11828">QKSPESSRVLRIGGVLAGIVTVMVAGTTAVGGTMVALLVASPLLILFSPVLVPLAIAAAVVLGCLVSFLAVVAMVAWLYKYVKGRRPVGANQVDAAKNRIVDTASQVTEKAREVG</sequence>
<accession>D8RHK1</accession>
<dbReference type="GO" id="GO:0019915">
    <property type="term" value="P:lipid storage"/>
    <property type="evidence" value="ECO:0000318"/>
    <property type="project" value="GO_Central"/>
</dbReference>
<dbReference type="EMBL" id="GL377602">
    <property type="protein sequence ID" value="EFJ20479.1"/>
    <property type="molecule type" value="Genomic_DNA"/>
</dbReference>
<keyword evidence="11" id="KW-1185">Reference proteome</keyword>
<organism evidence="11">
    <name type="scientific">Selaginella moellendorffii</name>
    <name type="common">Spikemoss</name>
    <dbReference type="NCBI Taxonomy" id="88036"/>
    <lineage>
        <taxon>Eukaryota</taxon>
        <taxon>Viridiplantae</taxon>
        <taxon>Streptophyta</taxon>
        <taxon>Embryophyta</taxon>
        <taxon>Tracheophyta</taxon>
        <taxon>Lycopodiopsida</taxon>
        <taxon>Selaginellales</taxon>
        <taxon>Selaginellaceae</taxon>
        <taxon>Selaginella</taxon>
    </lineage>
</organism>
<feature type="transmembrane region" description="Helical" evidence="8">
    <location>
        <begin position="51"/>
        <end position="79"/>
    </location>
</feature>
<keyword evidence="4" id="KW-0551">Lipid droplet</keyword>
<dbReference type="Proteomes" id="UP000001514">
    <property type="component" value="Unassembled WGS sequence"/>
</dbReference>
<dbReference type="PANTHER" id="PTHR33203:SF24">
    <property type="entry name" value="OLEOSIN"/>
    <property type="match status" value="1"/>
</dbReference>
<dbReference type="KEGG" id="smo:SELMODRAFT_18322"/>
<gene>
    <name evidence="9" type="ORF">SELMODRAFT_18322</name>
    <name evidence="10" type="ORF">SELMODRAFT_18324</name>
</gene>
<dbReference type="OrthoDB" id="2016943at2759"/>
<dbReference type="EMBL" id="GL377579">
    <property type="protein sequence ID" value="EFJ28544.1"/>
    <property type="molecule type" value="Genomic_DNA"/>
</dbReference>
<evidence type="ECO:0000256" key="4">
    <source>
        <dbReference type="ARBA" id="ARBA00022677"/>
    </source>
</evidence>
<comment type="subcellular location">
    <subcellularLocation>
        <location evidence="2">Lipid droplet</location>
    </subcellularLocation>
    <subcellularLocation>
        <location evidence="1">Membrane</location>
        <topology evidence="1">Multi-pass membrane protein</topology>
    </subcellularLocation>
</comment>
<dbReference type="AlphaFoldDB" id="D8RHK1"/>
<evidence type="ECO:0000256" key="5">
    <source>
        <dbReference type="ARBA" id="ARBA00022692"/>
    </source>
</evidence>
<dbReference type="OMA" id="YACQHIS"/>
<dbReference type="InterPro" id="IPR000136">
    <property type="entry name" value="Oleosin"/>
</dbReference>
<evidence type="ECO:0000313" key="10">
    <source>
        <dbReference type="EMBL" id="EFJ28544.1"/>
    </source>
</evidence>
<evidence type="ECO:0000256" key="8">
    <source>
        <dbReference type="SAM" id="Phobius"/>
    </source>
</evidence>
<evidence type="ECO:0000256" key="2">
    <source>
        <dbReference type="ARBA" id="ARBA00004502"/>
    </source>
</evidence>
<dbReference type="HOGENOM" id="CLU_101983_3_1_1"/>
<evidence type="ECO:0000256" key="1">
    <source>
        <dbReference type="ARBA" id="ARBA00004141"/>
    </source>
</evidence>
<dbReference type="GO" id="GO:0012511">
    <property type="term" value="C:monolayer-surrounded lipid storage body"/>
    <property type="evidence" value="ECO:0007669"/>
    <property type="project" value="InterPro"/>
</dbReference>
<evidence type="ECO:0008006" key="12">
    <source>
        <dbReference type="Google" id="ProtNLM"/>
    </source>
</evidence>
<proteinExistence type="inferred from homology"/>
<protein>
    <recommendedName>
        <fullName evidence="12">Oleosin</fullName>
    </recommendedName>
</protein>
<evidence type="ECO:0000313" key="11">
    <source>
        <dbReference type="Proteomes" id="UP000001514"/>
    </source>
</evidence>
<keyword evidence="7 8" id="KW-0472">Membrane</keyword>